<proteinExistence type="predicted"/>
<sequence length="182" mass="21416">MRELIILGKGQSWKDCPFDAECWATSTVLEMPEISNYHQIHKVFAFDDYNVTKNGLRTAKKYRIPIVSTQGYATEKYPFEDIVRELGYSYFRPTVSYMIAYAIYQGYEKLRLYGIDQAPEWEHLINKPYVMFWLGVATGRKVKWELSKFSILLETMGDLISKYVIELKARAKAMRQYMENQS</sequence>
<organism evidence="1">
    <name type="scientific">viral metagenome</name>
    <dbReference type="NCBI Taxonomy" id="1070528"/>
    <lineage>
        <taxon>unclassified sequences</taxon>
        <taxon>metagenomes</taxon>
        <taxon>organismal metagenomes</taxon>
    </lineage>
</organism>
<protein>
    <submittedName>
        <fullName evidence="1">Putative methyltransferase</fullName>
    </submittedName>
</protein>
<gene>
    <name evidence="1" type="ORF">MM415B02798_0011</name>
</gene>
<reference evidence="1" key="1">
    <citation type="submission" date="2020-03" db="EMBL/GenBank/DDBJ databases">
        <title>The deep terrestrial virosphere.</title>
        <authorList>
            <person name="Holmfeldt K."/>
            <person name="Nilsson E."/>
            <person name="Simone D."/>
            <person name="Lopez-Fernandez M."/>
            <person name="Wu X."/>
            <person name="de Brujin I."/>
            <person name="Lundin D."/>
            <person name="Andersson A."/>
            <person name="Bertilsson S."/>
            <person name="Dopson M."/>
        </authorList>
    </citation>
    <scope>NUCLEOTIDE SEQUENCE</scope>
    <source>
        <strain evidence="1">MM415B02798</strain>
    </source>
</reference>
<dbReference type="GO" id="GO:0032259">
    <property type="term" value="P:methylation"/>
    <property type="evidence" value="ECO:0007669"/>
    <property type="project" value="UniProtKB-KW"/>
</dbReference>
<evidence type="ECO:0000313" key="1">
    <source>
        <dbReference type="EMBL" id="QJA88258.1"/>
    </source>
</evidence>
<keyword evidence="1" id="KW-0489">Methyltransferase</keyword>
<dbReference type="EMBL" id="MT142765">
    <property type="protein sequence ID" value="QJA88258.1"/>
    <property type="molecule type" value="Genomic_DNA"/>
</dbReference>
<keyword evidence="1" id="KW-0808">Transferase</keyword>
<accession>A0A6M3L4T9</accession>
<dbReference type="GO" id="GO:0008168">
    <property type="term" value="F:methyltransferase activity"/>
    <property type="evidence" value="ECO:0007669"/>
    <property type="project" value="UniProtKB-KW"/>
</dbReference>
<name>A0A6M3L4T9_9ZZZZ</name>
<dbReference type="AlphaFoldDB" id="A0A6M3L4T9"/>